<evidence type="ECO:0000256" key="5">
    <source>
        <dbReference type="ARBA" id="ARBA00023136"/>
    </source>
</evidence>
<evidence type="ECO:0000313" key="9">
    <source>
        <dbReference type="Proteomes" id="UP001193389"/>
    </source>
</evidence>
<feature type="transmembrane region" description="Helical" evidence="6">
    <location>
        <begin position="194"/>
        <end position="217"/>
    </location>
</feature>
<dbReference type="Pfam" id="PF12698">
    <property type="entry name" value="ABC2_membrane_3"/>
    <property type="match status" value="1"/>
</dbReference>
<dbReference type="AlphaFoldDB" id="A0A5K7SAE0"/>
<feature type="transmembrane region" description="Helical" evidence="6">
    <location>
        <begin position="276"/>
        <end position="301"/>
    </location>
</feature>
<comment type="subcellular location">
    <subcellularLocation>
        <location evidence="1">Cell membrane</location>
        <topology evidence="1">Multi-pass membrane protein</topology>
    </subcellularLocation>
</comment>
<sequence>MFKKIHKGIEMTGQFFRNEFRDIRKDSGAILILVGALMIYPIVYAIAYKSEVVRELKTTIVDLDRTTTSHQLIKMLEGAEQIEINRVAASLDEARNDFFEGNSGGIVVIPQNFEKDILNGKQSNVSVFADGSYFLIYRQLLGGSVKAVGTFSAGVEIKKLMMEGKTYNQASQLRDPLVADLHFWFNPASGYGSFVMPGIIIIILQQTLLIGIGMVGGTGKEKKRDSFLVPVALKKGGVLPILFGKSLSYLAIYAVNCVFTMIWIHSWFNYPNQGSYLTVLILTLPFLLSVIFMGITVSVLFKRRESSITFMVFLSPIVVFLSGLSWPASSISPIVYNLAHLFPSTIMIPAYMRVRTMGVGLHEIRHEYWQMLILMGFYFCTAALALYFSALHNSKKALKASSDL</sequence>
<dbReference type="KEGG" id="anf:AQPE_2694"/>
<dbReference type="RefSeq" id="WP_318346859.1">
    <property type="nucleotide sequence ID" value="NZ_AP018694.1"/>
</dbReference>
<evidence type="ECO:0000256" key="1">
    <source>
        <dbReference type="ARBA" id="ARBA00004651"/>
    </source>
</evidence>
<evidence type="ECO:0000256" key="2">
    <source>
        <dbReference type="ARBA" id="ARBA00022475"/>
    </source>
</evidence>
<keyword evidence="5 6" id="KW-0472">Membrane</keyword>
<dbReference type="Gene3D" id="3.40.1710.10">
    <property type="entry name" value="abc type-2 transporter like domain"/>
    <property type="match status" value="1"/>
</dbReference>
<feature type="transmembrane region" description="Helical" evidence="6">
    <location>
        <begin position="27"/>
        <end position="47"/>
    </location>
</feature>
<feature type="transmembrane region" description="Helical" evidence="6">
    <location>
        <begin position="372"/>
        <end position="390"/>
    </location>
</feature>
<protein>
    <submittedName>
        <fullName evidence="8">ABC-type multidrug transport system, permease component</fullName>
    </submittedName>
</protein>
<evidence type="ECO:0000256" key="6">
    <source>
        <dbReference type="SAM" id="Phobius"/>
    </source>
</evidence>
<organism evidence="8 9">
    <name type="scientific">Aquipluma nitroreducens</name>
    <dbReference type="NCBI Taxonomy" id="2010828"/>
    <lineage>
        <taxon>Bacteria</taxon>
        <taxon>Pseudomonadati</taxon>
        <taxon>Bacteroidota</taxon>
        <taxon>Bacteroidia</taxon>
        <taxon>Marinilabiliales</taxon>
        <taxon>Prolixibacteraceae</taxon>
        <taxon>Aquipluma</taxon>
    </lineage>
</organism>
<evidence type="ECO:0000313" key="8">
    <source>
        <dbReference type="EMBL" id="BBE18532.1"/>
    </source>
</evidence>
<reference evidence="8" key="1">
    <citation type="journal article" date="2020" name="Int. J. Syst. Evol. Microbiol.">
        <title>Aquipluma nitroreducens gen. nov. sp. nov., a novel facultatively anaerobic bacterium isolated from a freshwater lake.</title>
        <authorList>
            <person name="Watanabe M."/>
            <person name="Kojima H."/>
            <person name="Fukui M."/>
        </authorList>
    </citation>
    <scope>NUCLEOTIDE SEQUENCE</scope>
    <source>
        <strain evidence="8">MeG22</strain>
    </source>
</reference>
<dbReference type="Proteomes" id="UP001193389">
    <property type="component" value="Chromosome"/>
</dbReference>
<gene>
    <name evidence="8" type="ORF">AQPE_2694</name>
</gene>
<evidence type="ECO:0000256" key="3">
    <source>
        <dbReference type="ARBA" id="ARBA00022692"/>
    </source>
</evidence>
<feature type="domain" description="ABC-2 type transporter transmembrane" evidence="7">
    <location>
        <begin position="31"/>
        <end position="383"/>
    </location>
</feature>
<keyword evidence="2" id="KW-1003">Cell membrane</keyword>
<dbReference type="GO" id="GO:0005886">
    <property type="term" value="C:plasma membrane"/>
    <property type="evidence" value="ECO:0007669"/>
    <property type="project" value="UniProtKB-SubCell"/>
</dbReference>
<proteinExistence type="predicted"/>
<dbReference type="InterPro" id="IPR013525">
    <property type="entry name" value="ABC2_TM"/>
</dbReference>
<accession>A0A5K7SAE0</accession>
<evidence type="ECO:0000259" key="7">
    <source>
        <dbReference type="Pfam" id="PF12698"/>
    </source>
</evidence>
<feature type="transmembrane region" description="Helical" evidence="6">
    <location>
        <begin position="238"/>
        <end position="264"/>
    </location>
</feature>
<dbReference type="PANTHER" id="PTHR30294">
    <property type="entry name" value="MEMBRANE COMPONENT OF ABC TRANSPORTER YHHJ-RELATED"/>
    <property type="match status" value="1"/>
</dbReference>
<dbReference type="GO" id="GO:0140359">
    <property type="term" value="F:ABC-type transporter activity"/>
    <property type="evidence" value="ECO:0007669"/>
    <property type="project" value="InterPro"/>
</dbReference>
<evidence type="ECO:0000256" key="4">
    <source>
        <dbReference type="ARBA" id="ARBA00022989"/>
    </source>
</evidence>
<name>A0A5K7SAE0_9BACT</name>
<dbReference type="PANTHER" id="PTHR30294:SF46">
    <property type="entry name" value="ABC TRANSPORTER PERMEASE"/>
    <property type="match status" value="1"/>
</dbReference>
<dbReference type="InterPro" id="IPR051449">
    <property type="entry name" value="ABC-2_transporter_component"/>
</dbReference>
<dbReference type="EMBL" id="AP018694">
    <property type="protein sequence ID" value="BBE18532.1"/>
    <property type="molecule type" value="Genomic_DNA"/>
</dbReference>
<keyword evidence="4 6" id="KW-1133">Transmembrane helix</keyword>
<keyword evidence="9" id="KW-1185">Reference proteome</keyword>
<keyword evidence="3 6" id="KW-0812">Transmembrane</keyword>
<feature type="transmembrane region" description="Helical" evidence="6">
    <location>
        <begin position="308"/>
        <end position="328"/>
    </location>
</feature>